<dbReference type="InterPro" id="IPR050950">
    <property type="entry name" value="HTH-type_LysR_regulators"/>
</dbReference>
<dbReference type="InterPro" id="IPR000847">
    <property type="entry name" value="LysR_HTH_N"/>
</dbReference>
<evidence type="ECO:0000259" key="5">
    <source>
        <dbReference type="PROSITE" id="PS50931"/>
    </source>
</evidence>
<dbReference type="Gene3D" id="1.10.10.10">
    <property type="entry name" value="Winged helix-like DNA-binding domain superfamily/Winged helix DNA-binding domain"/>
    <property type="match status" value="1"/>
</dbReference>
<proteinExistence type="inferred from homology"/>
<sequence length="290" mass="32960">MEIRVLRYFLAVVREQNISRAAEALHITQPTLSRQIAELEEDIGRPLFVRGRRLVLTEAGMMLRRRAEEAVALIDKIETEFRHGDEVGGTIAVGSGVYAAGVEVIRALADFSLVYPNVQYEIYTNSADTLRDRLDAGLLDFAILQEPIDIAHYDYFRLPTREIWGILTRADSELAKKEKIRRKDLVGRKLISTGRQSVRKEVEQWIGDMSELDMFASHNLVDNSLPLVESGFADAITIEGAAAYCDPQRFAFRRFEPKLTSTVVLAWKRFQPSFGAAGLFLDFLREKYML</sequence>
<dbReference type="AlphaFoldDB" id="A0A1M4ZT89"/>
<feature type="domain" description="HTH lysR-type" evidence="5">
    <location>
        <begin position="1"/>
        <end position="57"/>
    </location>
</feature>
<gene>
    <name evidence="6" type="ORF">SAMN02745190_02101</name>
</gene>
<evidence type="ECO:0000313" key="7">
    <source>
        <dbReference type="Proteomes" id="UP000184404"/>
    </source>
</evidence>
<protein>
    <submittedName>
        <fullName evidence="6">DNA-binding transcriptional regulator, LysR family</fullName>
    </submittedName>
</protein>
<dbReference type="GO" id="GO:0003677">
    <property type="term" value="F:DNA binding"/>
    <property type="evidence" value="ECO:0007669"/>
    <property type="project" value="UniProtKB-KW"/>
</dbReference>
<dbReference type="Pfam" id="PF00126">
    <property type="entry name" value="HTH_1"/>
    <property type="match status" value="1"/>
</dbReference>
<dbReference type="InterPro" id="IPR036390">
    <property type="entry name" value="WH_DNA-bd_sf"/>
</dbReference>
<organism evidence="6 7">
    <name type="scientific">Schwartzia succinivorans DSM 10502</name>
    <dbReference type="NCBI Taxonomy" id="1123243"/>
    <lineage>
        <taxon>Bacteria</taxon>
        <taxon>Bacillati</taxon>
        <taxon>Bacillota</taxon>
        <taxon>Negativicutes</taxon>
        <taxon>Selenomonadales</taxon>
        <taxon>Selenomonadaceae</taxon>
        <taxon>Schwartzia</taxon>
    </lineage>
</organism>
<dbReference type="GO" id="GO:0005829">
    <property type="term" value="C:cytosol"/>
    <property type="evidence" value="ECO:0007669"/>
    <property type="project" value="TreeGrafter"/>
</dbReference>
<dbReference type="CDD" id="cd05466">
    <property type="entry name" value="PBP2_LTTR_substrate"/>
    <property type="match status" value="1"/>
</dbReference>
<dbReference type="SUPFAM" id="SSF46785">
    <property type="entry name" value="Winged helix' DNA-binding domain"/>
    <property type="match status" value="1"/>
</dbReference>
<dbReference type="Pfam" id="PF03466">
    <property type="entry name" value="LysR_substrate"/>
    <property type="match status" value="1"/>
</dbReference>
<evidence type="ECO:0000256" key="3">
    <source>
        <dbReference type="ARBA" id="ARBA00023125"/>
    </source>
</evidence>
<dbReference type="PRINTS" id="PR00039">
    <property type="entry name" value="HTHLYSR"/>
</dbReference>
<keyword evidence="7" id="KW-1185">Reference proteome</keyword>
<keyword evidence="4" id="KW-0804">Transcription</keyword>
<keyword evidence="2" id="KW-0805">Transcription regulation</keyword>
<dbReference type="PROSITE" id="PS50931">
    <property type="entry name" value="HTH_LYSR"/>
    <property type="match status" value="1"/>
</dbReference>
<name>A0A1M4ZT89_9FIRM</name>
<dbReference type="InterPro" id="IPR005119">
    <property type="entry name" value="LysR_subst-bd"/>
</dbReference>
<dbReference type="Proteomes" id="UP000184404">
    <property type="component" value="Unassembled WGS sequence"/>
</dbReference>
<dbReference type="PANTHER" id="PTHR30419:SF8">
    <property type="entry name" value="NITROGEN ASSIMILATION TRANSCRIPTIONAL ACTIVATOR-RELATED"/>
    <property type="match status" value="1"/>
</dbReference>
<evidence type="ECO:0000256" key="2">
    <source>
        <dbReference type="ARBA" id="ARBA00023015"/>
    </source>
</evidence>
<dbReference type="RefSeq" id="WP_072936219.1">
    <property type="nucleotide sequence ID" value="NZ_FQUG01000009.1"/>
</dbReference>
<comment type="similarity">
    <text evidence="1">Belongs to the LysR transcriptional regulatory family.</text>
</comment>
<dbReference type="OrthoDB" id="9803714at2"/>
<accession>A0A1M4ZT89</accession>
<dbReference type="SUPFAM" id="SSF53850">
    <property type="entry name" value="Periplasmic binding protein-like II"/>
    <property type="match status" value="1"/>
</dbReference>
<dbReference type="PANTHER" id="PTHR30419">
    <property type="entry name" value="HTH-TYPE TRANSCRIPTIONAL REGULATOR YBHD"/>
    <property type="match status" value="1"/>
</dbReference>
<evidence type="ECO:0000256" key="1">
    <source>
        <dbReference type="ARBA" id="ARBA00009437"/>
    </source>
</evidence>
<dbReference type="STRING" id="1123243.SAMN02745190_02101"/>
<dbReference type="Gene3D" id="3.40.190.290">
    <property type="match status" value="1"/>
</dbReference>
<reference evidence="6 7" key="1">
    <citation type="submission" date="2016-11" db="EMBL/GenBank/DDBJ databases">
        <authorList>
            <person name="Jaros S."/>
            <person name="Januszkiewicz K."/>
            <person name="Wedrychowicz H."/>
        </authorList>
    </citation>
    <scope>NUCLEOTIDE SEQUENCE [LARGE SCALE GENOMIC DNA]</scope>
    <source>
        <strain evidence="6 7">DSM 10502</strain>
    </source>
</reference>
<dbReference type="GO" id="GO:0003700">
    <property type="term" value="F:DNA-binding transcription factor activity"/>
    <property type="evidence" value="ECO:0007669"/>
    <property type="project" value="InterPro"/>
</dbReference>
<evidence type="ECO:0000256" key="4">
    <source>
        <dbReference type="ARBA" id="ARBA00023163"/>
    </source>
</evidence>
<dbReference type="EMBL" id="FQUG01000009">
    <property type="protein sequence ID" value="SHF21214.1"/>
    <property type="molecule type" value="Genomic_DNA"/>
</dbReference>
<keyword evidence="3 6" id="KW-0238">DNA-binding</keyword>
<dbReference type="InterPro" id="IPR036388">
    <property type="entry name" value="WH-like_DNA-bd_sf"/>
</dbReference>
<dbReference type="FunFam" id="1.10.10.10:FF:000001">
    <property type="entry name" value="LysR family transcriptional regulator"/>
    <property type="match status" value="1"/>
</dbReference>
<evidence type="ECO:0000313" key="6">
    <source>
        <dbReference type="EMBL" id="SHF21214.1"/>
    </source>
</evidence>